<dbReference type="SMART" id="SM01117">
    <property type="entry name" value="Cyt-b5"/>
    <property type="match status" value="1"/>
</dbReference>
<evidence type="ECO:0000256" key="5">
    <source>
        <dbReference type="SAM" id="MobiDB-lite"/>
    </source>
</evidence>
<evidence type="ECO:0000256" key="4">
    <source>
        <dbReference type="ARBA" id="ARBA00038168"/>
    </source>
</evidence>
<dbReference type="InterPro" id="IPR001199">
    <property type="entry name" value="Cyt_B5-like_heme/steroid-bd"/>
</dbReference>
<proteinExistence type="inferred from homology"/>
<dbReference type="EMBL" id="CDMZ01004586">
    <property type="protein sequence ID" value="CEM50202.1"/>
    <property type="molecule type" value="Genomic_DNA"/>
</dbReference>
<feature type="compositionally biased region" description="Basic and acidic residues" evidence="5">
    <location>
        <begin position="484"/>
        <end position="505"/>
    </location>
</feature>
<dbReference type="GO" id="GO:0016020">
    <property type="term" value="C:membrane"/>
    <property type="evidence" value="ECO:0007669"/>
    <property type="project" value="TreeGrafter"/>
</dbReference>
<evidence type="ECO:0000256" key="3">
    <source>
        <dbReference type="ARBA" id="ARBA00023004"/>
    </source>
</evidence>
<dbReference type="SUPFAM" id="SSF55856">
    <property type="entry name" value="Cytochrome b5-like heme/steroid binding domain"/>
    <property type="match status" value="1"/>
</dbReference>
<organism evidence="7">
    <name type="scientific">Chromera velia CCMP2878</name>
    <dbReference type="NCBI Taxonomy" id="1169474"/>
    <lineage>
        <taxon>Eukaryota</taxon>
        <taxon>Sar</taxon>
        <taxon>Alveolata</taxon>
        <taxon>Colpodellida</taxon>
        <taxon>Chromeraceae</taxon>
        <taxon>Chromera</taxon>
    </lineage>
</organism>
<sequence length="530" mass="56543">MKTHESQESEELNVNTLAQDGGGFTGTTPEKVWKISVKSDPLCSPLVCPGPDNCALLNCGPERAAALYKRHPQCDACRVCCDVCNFRECLACRSKALACFAKRRGGRRRGHQRDSPHLVPSRAPPDGTGPSSSSPEVLPHLSPISPSYPTLVGTVETEREREATRGRRFLEERPREIKVHSAEDTKSACSSGAYSGSACLAGGVSLTSHPQTVQHSTMAVDTTVPSPQSLPSRRGRTESPGSPPPASTRSPDTEGEPDEGEGGMSPSEERVQTPPPHPRPPGWGERGGETGVSEDTNDPCQSPAVSLSLVGPLFPNSQGDHTNATPSDSNTRRLSPSNPLPSSADPPAISSGPSSSRDPLSEGGMRWQQQQREEKEIRRARMRKPSPSGGASSFSSGDELLSWTPCQVRRHSLPNDCWIVANGLVYDATEVLASHPGGPFSILQKAGGADCTTDFDFHSSATRRTLWPSLVVGRLAPCAGFNKRQRDEERRKKEKEEGGGVRRESVGVNGKRGSACYGGANVEAGGCGIM</sequence>
<dbReference type="GO" id="GO:0020037">
    <property type="term" value="F:heme binding"/>
    <property type="evidence" value="ECO:0007669"/>
    <property type="project" value="TreeGrafter"/>
</dbReference>
<feature type="region of interest" description="Disordered" evidence="5">
    <location>
        <begin position="210"/>
        <end position="398"/>
    </location>
</feature>
<dbReference type="Pfam" id="PF00173">
    <property type="entry name" value="Cyt-b5"/>
    <property type="match status" value="1"/>
</dbReference>
<evidence type="ECO:0000256" key="1">
    <source>
        <dbReference type="ARBA" id="ARBA00022617"/>
    </source>
</evidence>
<feature type="region of interest" description="Disordered" evidence="5">
    <location>
        <begin position="1"/>
        <end position="25"/>
    </location>
</feature>
<dbReference type="InterPro" id="IPR050668">
    <property type="entry name" value="Cytochrome_b5"/>
</dbReference>
<feature type="compositionally biased region" description="Polar residues" evidence="5">
    <location>
        <begin position="210"/>
        <end position="231"/>
    </location>
</feature>
<feature type="compositionally biased region" description="Low complexity" evidence="5">
    <location>
        <begin position="385"/>
        <end position="397"/>
    </location>
</feature>
<evidence type="ECO:0000256" key="2">
    <source>
        <dbReference type="ARBA" id="ARBA00022723"/>
    </source>
</evidence>
<feature type="domain" description="Cytochrome b5 heme-binding" evidence="6">
    <location>
        <begin position="400"/>
        <end position="476"/>
    </location>
</feature>
<dbReference type="GO" id="GO:0046872">
    <property type="term" value="F:metal ion binding"/>
    <property type="evidence" value="ECO:0007669"/>
    <property type="project" value="UniProtKB-KW"/>
</dbReference>
<dbReference type="AlphaFoldDB" id="A0A0G4I055"/>
<dbReference type="PANTHER" id="PTHR19359">
    <property type="entry name" value="CYTOCHROME B5"/>
    <property type="match status" value="1"/>
</dbReference>
<dbReference type="Gene3D" id="3.10.120.10">
    <property type="entry name" value="Cytochrome b5-like heme/steroid binding domain"/>
    <property type="match status" value="1"/>
</dbReference>
<keyword evidence="3" id="KW-0408">Iron</keyword>
<feature type="compositionally biased region" description="Basic and acidic residues" evidence="5">
    <location>
        <begin position="156"/>
        <end position="186"/>
    </location>
</feature>
<protein>
    <recommendedName>
        <fullName evidence="6">Cytochrome b5 heme-binding domain-containing protein</fullName>
    </recommendedName>
</protein>
<dbReference type="PROSITE" id="PS50255">
    <property type="entry name" value="CYTOCHROME_B5_2"/>
    <property type="match status" value="1"/>
</dbReference>
<dbReference type="PANTHER" id="PTHR19359:SF146">
    <property type="entry name" value="B5, PUTATIVE-RELATED"/>
    <property type="match status" value="1"/>
</dbReference>
<feature type="region of interest" description="Disordered" evidence="5">
    <location>
        <begin position="483"/>
        <end position="509"/>
    </location>
</feature>
<feature type="region of interest" description="Disordered" evidence="5">
    <location>
        <begin position="106"/>
        <end position="193"/>
    </location>
</feature>
<feature type="compositionally biased region" description="Low complexity" evidence="5">
    <location>
        <begin position="334"/>
        <end position="358"/>
    </location>
</feature>
<comment type="similarity">
    <text evidence="4">Belongs to the cytochrome b5 family.</text>
</comment>
<feature type="compositionally biased region" description="Polar residues" evidence="5">
    <location>
        <begin position="315"/>
        <end position="333"/>
    </location>
</feature>
<evidence type="ECO:0000259" key="6">
    <source>
        <dbReference type="PROSITE" id="PS50255"/>
    </source>
</evidence>
<keyword evidence="1" id="KW-0349">Heme</keyword>
<dbReference type="VEuPathDB" id="CryptoDB:Cvel_9849"/>
<feature type="compositionally biased region" description="Low complexity" evidence="5">
    <location>
        <begin position="124"/>
        <end position="135"/>
    </location>
</feature>
<name>A0A0G4I055_9ALVE</name>
<reference evidence="7" key="1">
    <citation type="submission" date="2014-11" db="EMBL/GenBank/DDBJ databases">
        <authorList>
            <person name="Otto D Thomas"/>
            <person name="Naeem Raeece"/>
        </authorList>
    </citation>
    <scope>NUCLEOTIDE SEQUENCE</scope>
</reference>
<gene>
    <name evidence="7" type="ORF">Cvel_9849</name>
</gene>
<evidence type="ECO:0000313" key="7">
    <source>
        <dbReference type="EMBL" id="CEM50202.1"/>
    </source>
</evidence>
<dbReference type="InterPro" id="IPR036400">
    <property type="entry name" value="Cyt_B5-like_heme/steroid_sf"/>
</dbReference>
<keyword evidence="2" id="KW-0479">Metal-binding</keyword>
<accession>A0A0G4I055</accession>